<dbReference type="InterPro" id="IPR029058">
    <property type="entry name" value="AB_hydrolase_fold"/>
</dbReference>
<dbReference type="InterPro" id="IPR011118">
    <property type="entry name" value="Tannase/feruloyl_esterase"/>
</dbReference>
<evidence type="ECO:0000256" key="6">
    <source>
        <dbReference type="ARBA" id="ARBA00022801"/>
    </source>
</evidence>
<proteinExistence type="inferred from homology"/>
<organism evidence="11 12">
    <name type="scientific">Colletotrichum paranaense</name>
    <dbReference type="NCBI Taxonomy" id="1914294"/>
    <lineage>
        <taxon>Eukaryota</taxon>
        <taxon>Fungi</taxon>
        <taxon>Dikarya</taxon>
        <taxon>Ascomycota</taxon>
        <taxon>Pezizomycotina</taxon>
        <taxon>Sordariomycetes</taxon>
        <taxon>Hypocreomycetidae</taxon>
        <taxon>Glomerellales</taxon>
        <taxon>Glomerellaceae</taxon>
        <taxon>Colletotrichum</taxon>
        <taxon>Colletotrichum acutatum species complex</taxon>
    </lineage>
</organism>
<gene>
    <name evidence="11" type="ORF">CPAR01_15966</name>
</gene>
<dbReference type="PANTHER" id="PTHR33938">
    <property type="entry name" value="FERULOYL ESTERASE B-RELATED"/>
    <property type="match status" value="1"/>
</dbReference>
<keyword evidence="5 10" id="KW-0732">Signal</keyword>
<evidence type="ECO:0000313" key="12">
    <source>
        <dbReference type="Proteomes" id="UP001241169"/>
    </source>
</evidence>
<comment type="caution">
    <text evidence="11">The sequence shown here is derived from an EMBL/GenBank/DDBJ whole genome shotgun (WGS) entry which is preliminary data.</text>
</comment>
<dbReference type="SUPFAM" id="SSF53474">
    <property type="entry name" value="alpha/beta-Hydrolases"/>
    <property type="match status" value="1"/>
</dbReference>
<sequence length="605" mass="66913">MVKPSVVGLLAHAGLLVELVNGMADFQQHCESFTSSAGGVCFTSEYITSGTELALAEADATCGIFTQSVSVNLCRITAHVPTSNRSGFWFEAWLPEDWSGRFLVTGNGGLGGCIQYYDVEYGASLGFATIATNNGHQGYTGAPFLHNLDVIQDFAYRSIQNGVAVGKEITQEFYGAAHDRSYYLRCSTGRRQGLKAVQSFSDLFDGVVVGAPAIAWNNLTSWAIQFYPLLGTPESANLTPLDMWPIIHQDILDQCDQLVGVADGILESPNLCNYKPDGLLCTETQSTGCLMSTQLETLKSIYSPVLDAAGSLVYPKMQLGSEFTGAVDNAMTLRPENYTVASGLNHFNIDTWDGDLSAFQNRGGKLLHWHGLADGVLSSENSHRYYEYVSQTMGMNSKALDKFCRFFRISGMSHCGSGNGATFIGHQSASTTSLAPEENVLMAMVRWVESQVAPDTIMGTWYKKGTSDSGVDFKRRHCRWPYHNVYQGVGDYKDPDTWKCALQKNKSNNSTMSSFVLQYDYCLYVVTDKCRGEYSLAHRLRHSTKEASFPFCKAAQMGRKLIRHIVLATFLLHQRLNLVNNRRNFDFLVSYTRRSTSDGTIPIKR</sequence>
<evidence type="ECO:0000313" key="11">
    <source>
        <dbReference type="EMBL" id="KAK1517486.1"/>
    </source>
</evidence>
<dbReference type="Pfam" id="PF07519">
    <property type="entry name" value="Tannase"/>
    <property type="match status" value="2"/>
</dbReference>
<evidence type="ECO:0000256" key="8">
    <source>
        <dbReference type="ARBA" id="ARBA00023157"/>
    </source>
</evidence>
<keyword evidence="4" id="KW-0479">Metal-binding</keyword>
<keyword evidence="3" id="KW-0119">Carbohydrate metabolism</keyword>
<reference evidence="11 12" key="1">
    <citation type="submission" date="2016-10" db="EMBL/GenBank/DDBJ databases">
        <title>The genome sequence of Colletotrichum fioriniae PJ7.</title>
        <authorList>
            <person name="Baroncelli R."/>
        </authorList>
    </citation>
    <scope>NUCLEOTIDE SEQUENCE [LARGE SCALE GENOMIC DNA]</scope>
    <source>
        <strain evidence="11 12">IMI 384185</strain>
    </source>
</reference>
<evidence type="ECO:0000256" key="2">
    <source>
        <dbReference type="ARBA" id="ARBA00022487"/>
    </source>
</evidence>
<keyword evidence="3" id="KW-0624">Polysaccharide degradation</keyword>
<evidence type="ECO:0000256" key="7">
    <source>
        <dbReference type="ARBA" id="ARBA00022837"/>
    </source>
</evidence>
<evidence type="ECO:0000256" key="3">
    <source>
        <dbReference type="ARBA" id="ARBA00022651"/>
    </source>
</evidence>
<keyword evidence="6 10" id="KW-0378">Hydrolase</keyword>
<keyword evidence="12" id="KW-1185">Reference proteome</keyword>
<name>A0ABQ9RX94_9PEZI</name>
<keyword evidence="7" id="KW-0106">Calcium</keyword>
<evidence type="ECO:0000256" key="5">
    <source>
        <dbReference type="ARBA" id="ARBA00022729"/>
    </source>
</evidence>
<dbReference type="Proteomes" id="UP001241169">
    <property type="component" value="Unassembled WGS sequence"/>
</dbReference>
<evidence type="ECO:0000256" key="1">
    <source>
        <dbReference type="ARBA" id="ARBA00006249"/>
    </source>
</evidence>
<keyword evidence="8" id="KW-1015">Disulfide bond</keyword>
<dbReference type="EC" id="3.1.1.-" evidence="10"/>
<dbReference type="GeneID" id="85384110"/>
<keyword evidence="3" id="KW-0858">Xylan degradation</keyword>
<accession>A0ABQ9RX94</accession>
<protein>
    <recommendedName>
        <fullName evidence="10">Carboxylic ester hydrolase</fullName>
        <ecNumber evidence="10">3.1.1.-</ecNumber>
    </recommendedName>
</protein>
<dbReference type="RefSeq" id="XP_060341028.1">
    <property type="nucleotide sequence ID" value="XM_060500211.1"/>
</dbReference>
<comment type="similarity">
    <text evidence="1 10">Belongs to the tannase family.</text>
</comment>
<keyword evidence="2" id="KW-0719">Serine esterase</keyword>
<feature type="chain" id="PRO_5045007197" description="Carboxylic ester hydrolase" evidence="10">
    <location>
        <begin position="23"/>
        <end position="605"/>
    </location>
</feature>
<evidence type="ECO:0000256" key="10">
    <source>
        <dbReference type="RuleBase" id="RU361238"/>
    </source>
</evidence>
<evidence type="ECO:0000256" key="4">
    <source>
        <dbReference type="ARBA" id="ARBA00022723"/>
    </source>
</evidence>
<dbReference type="EMBL" id="MOPA01000022">
    <property type="protein sequence ID" value="KAK1517486.1"/>
    <property type="molecule type" value="Genomic_DNA"/>
</dbReference>
<comment type="catalytic activity">
    <reaction evidence="9">
        <text>feruloyl-polysaccharide + H2O = ferulate + polysaccharide.</text>
        <dbReference type="EC" id="3.1.1.73"/>
    </reaction>
</comment>
<dbReference type="PANTHER" id="PTHR33938:SF15">
    <property type="entry name" value="FERULOYL ESTERASE B-RELATED"/>
    <property type="match status" value="1"/>
</dbReference>
<evidence type="ECO:0000256" key="9">
    <source>
        <dbReference type="ARBA" id="ARBA00034075"/>
    </source>
</evidence>
<feature type="signal peptide" evidence="10">
    <location>
        <begin position="1"/>
        <end position="22"/>
    </location>
</feature>